<evidence type="ECO:0000256" key="1">
    <source>
        <dbReference type="ARBA" id="ARBA00010090"/>
    </source>
</evidence>
<organism evidence="2">
    <name type="scientific">Magallana gigas</name>
    <name type="common">Pacific oyster</name>
    <name type="synonym">Crassostrea gigas</name>
    <dbReference type="NCBI Taxonomy" id="29159"/>
    <lineage>
        <taxon>Eukaryota</taxon>
        <taxon>Metazoa</taxon>
        <taxon>Spiralia</taxon>
        <taxon>Lophotrochozoa</taxon>
        <taxon>Mollusca</taxon>
        <taxon>Bivalvia</taxon>
        <taxon>Autobranchia</taxon>
        <taxon>Pteriomorphia</taxon>
        <taxon>Ostreida</taxon>
        <taxon>Ostreoidea</taxon>
        <taxon>Ostreidae</taxon>
        <taxon>Magallana</taxon>
    </lineage>
</organism>
<dbReference type="GO" id="GO:0005576">
    <property type="term" value="C:extracellular region"/>
    <property type="evidence" value="ECO:0007669"/>
    <property type="project" value="InterPro"/>
</dbReference>
<evidence type="ECO:0000313" key="2">
    <source>
        <dbReference type="EMBL" id="EKC39343.1"/>
    </source>
</evidence>
<dbReference type="GO" id="GO:0042157">
    <property type="term" value="P:lipoprotein metabolic process"/>
    <property type="evidence" value="ECO:0007669"/>
    <property type="project" value="InterPro"/>
</dbReference>
<keyword evidence="2" id="KW-0449">Lipoprotein</keyword>
<dbReference type="PANTHER" id="PTHR14096">
    <property type="entry name" value="APOLIPOPROTEIN L"/>
    <property type="match status" value="1"/>
</dbReference>
<dbReference type="HOGENOM" id="CLU_1125473_0_0_1"/>
<dbReference type="Pfam" id="PF05461">
    <property type="entry name" value="ApoL"/>
    <property type="match status" value="1"/>
</dbReference>
<sequence length="247" mass="26644">MKFPNKHIMETNDQLSKSFNTAKYHYTQNWETGRKNVLQELKEIRDKVQEQARILSIGSITYSSVGVVGGGLTIAGIIAAPFTFGISLGLTVAGIATGVTSAVAGVTHGAVKFGIVKQLCEDAKISLEQHEESCDNMRNMLKMLQNEVEGENKESNNVASVIKLGTALAKIIPSEAKGVSNGAAKLSTEALSVVVAIRIVVDLGSLVWNSVDLSNFNDGKLCPEAQKLQDVIDQMESEYNDVAELFK</sequence>
<accession>K1R078</accession>
<dbReference type="PANTHER" id="PTHR14096:SF28">
    <property type="entry name" value="APOLIPOPROTEIN L, 1-RELATED"/>
    <property type="match status" value="1"/>
</dbReference>
<comment type="similarity">
    <text evidence="1">Belongs to the apolipoprotein L family.</text>
</comment>
<protein>
    <submittedName>
        <fullName evidence="2">Apolipoprotein L3</fullName>
    </submittedName>
</protein>
<dbReference type="InParanoid" id="K1R078"/>
<dbReference type="EMBL" id="JH819085">
    <property type="protein sequence ID" value="EKC39343.1"/>
    <property type="molecule type" value="Genomic_DNA"/>
</dbReference>
<dbReference type="GO" id="GO:0008289">
    <property type="term" value="F:lipid binding"/>
    <property type="evidence" value="ECO:0007669"/>
    <property type="project" value="InterPro"/>
</dbReference>
<dbReference type="GO" id="GO:0016020">
    <property type="term" value="C:membrane"/>
    <property type="evidence" value="ECO:0007669"/>
    <property type="project" value="TreeGrafter"/>
</dbReference>
<dbReference type="GO" id="GO:0006869">
    <property type="term" value="P:lipid transport"/>
    <property type="evidence" value="ECO:0007669"/>
    <property type="project" value="InterPro"/>
</dbReference>
<dbReference type="AlphaFoldDB" id="K1R078"/>
<dbReference type="InterPro" id="IPR008405">
    <property type="entry name" value="ApoL"/>
</dbReference>
<name>K1R078_MAGGI</name>
<proteinExistence type="inferred from homology"/>
<reference evidence="2" key="1">
    <citation type="journal article" date="2012" name="Nature">
        <title>The oyster genome reveals stress adaptation and complexity of shell formation.</title>
        <authorList>
            <person name="Zhang G."/>
            <person name="Fang X."/>
            <person name="Guo X."/>
            <person name="Li L."/>
            <person name="Luo R."/>
            <person name="Xu F."/>
            <person name="Yang P."/>
            <person name="Zhang L."/>
            <person name="Wang X."/>
            <person name="Qi H."/>
            <person name="Xiong Z."/>
            <person name="Que H."/>
            <person name="Xie Y."/>
            <person name="Holland P.W."/>
            <person name="Paps J."/>
            <person name="Zhu Y."/>
            <person name="Wu F."/>
            <person name="Chen Y."/>
            <person name="Wang J."/>
            <person name="Peng C."/>
            <person name="Meng J."/>
            <person name="Yang L."/>
            <person name="Liu J."/>
            <person name="Wen B."/>
            <person name="Zhang N."/>
            <person name="Huang Z."/>
            <person name="Zhu Q."/>
            <person name="Feng Y."/>
            <person name="Mount A."/>
            <person name="Hedgecock D."/>
            <person name="Xu Z."/>
            <person name="Liu Y."/>
            <person name="Domazet-Loso T."/>
            <person name="Du Y."/>
            <person name="Sun X."/>
            <person name="Zhang S."/>
            <person name="Liu B."/>
            <person name="Cheng P."/>
            <person name="Jiang X."/>
            <person name="Li J."/>
            <person name="Fan D."/>
            <person name="Wang W."/>
            <person name="Fu W."/>
            <person name="Wang T."/>
            <person name="Wang B."/>
            <person name="Zhang J."/>
            <person name="Peng Z."/>
            <person name="Li Y."/>
            <person name="Li N."/>
            <person name="Wang J."/>
            <person name="Chen M."/>
            <person name="He Y."/>
            <person name="Tan F."/>
            <person name="Song X."/>
            <person name="Zheng Q."/>
            <person name="Huang R."/>
            <person name="Yang H."/>
            <person name="Du X."/>
            <person name="Chen L."/>
            <person name="Yang M."/>
            <person name="Gaffney P.M."/>
            <person name="Wang S."/>
            <person name="Luo L."/>
            <person name="She Z."/>
            <person name="Ming Y."/>
            <person name="Huang W."/>
            <person name="Zhang S."/>
            <person name="Huang B."/>
            <person name="Zhang Y."/>
            <person name="Qu T."/>
            <person name="Ni P."/>
            <person name="Miao G."/>
            <person name="Wang J."/>
            <person name="Wang Q."/>
            <person name="Steinberg C.E."/>
            <person name="Wang H."/>
            <person name="Li N."/>
            <person name="Qian L."/>
            <person name="Zhang G."/>
            <person name="Li Y."/>
            <person name="Yang H."/>
            <person name="Liu X."/>
            <person name="Wang J."/>
            <person name="Yin Y."/>
            <person name="Wang J."/>
        </authorList>
    </citation>
    <scope>NUCLEOTIDE SEQUENCE [LARGE SCALE GENOMIC DNA]</scope>
    <source>
        <strain evidence="2">05x7-T-G4-1.051#20</strain>
    </source>
</reference>
<gene>
    <name evidence="2" type="ORF">CGI_10018983</name>
</gene>